<dbReference type="EMBL" id="CM055096">
    <property type="protein sequence ID" value="KAJ7556044.1"/>
    <property type="molecule type" value="Genomic_DNA"/>
</dbReference>
<protein>
    <submittedName>
        <fullName evidence="1">Uncharacterized protein</fullName>
    </submittedName>
</protein>
<accession>A0ACC2DPD0</accession>
<comment type="caution">
    <text evidence="1">The sequence shown here is derived from an EMBL/GenBank/DDBJ whole genome shotgun (WGS) entry which is preliminary data.</text>
</comment>
<reference evidence="2" key="1">
    <citation type="journal article" date="2024" name="Proc. Natl. Acad. Sci. U.S.A.">
        <title>Extraordinary preservation of gene collinearity over three hundred million years revealed in homosporous lycophytes.</title>
        <authorList>
            <person name="Li C."/>
            <person name="Wickell D."/>
            <person name="Kuo L.Y."/>
            <person name="Chen X."/>
            <person name="Nie B."/>
            <person name="Liao X."/>
            <person name="Peng D."/>
            <person name="Ji J."/>
            <person name="Jenkins J."/>
            <person name="Williams M."/>
            <person name="Shu S."/>
            <person name="Plott C."/>
            <person name="Barry K."/>
            <person name="Rajasekar S."/>
            <person name="Grimwood J."/>
            <person name="Han X."/>
            <person name="Sun S."/>
            <person name="Hou Z."/>
            <person name="He W."/>
            <person name="Dai G."/>
            <person name="Sun C."/>
            <person name="Schmutz J."/>
            <person name="Leebens-Mack J.H."/>
            <person name="Li F.W."/>
            <person name="Wang L."/>
        </authorList>
    </citation>
    <scope>NUCLEOTIDE SEQUENCE [LARGE SCALE GENOMIC DNA]</scope>
    <source>
        <strain evidence="2">cv. PW_Plant_1</strain>
    </source>
</reference>
<keyword evidence="2" id="KW-1185">Reference proteome</keyword>
<sequence length="502" mass="53975">MAIKASPRRELESSKVASVSSPNRTKWAPLSGKHKSSPGIVFNVQSPSRNMTKWLDPDAFLVNGKNSTCLSPFNPAKKLRSEAASCSALSPLQNHNLNTELLPLGGSDGAKALPNCRNSTLREARGTIGEKSLGGSMPRNRFANENNAEGLLQRTKEAEGQRNPANSLLKRKRPPRLHIPADARCEDFGGGADRTPATIHTSGGPHYGVATRRGNRNDQLEDAHTILTDFMGDSEQAFFGVFDGHGGCHAAQFASTNLAENIKNEIHASSSQHKEAHLQMAVRAGYLSTDTAFLEKRACSGASCVTAMIRNSSLLVANAGDCRAVISQCGTAVALTEDHRLSREDERIRIESLGGYVDCYSGIWRLQGALAVSRGIGDLHMKQWVSAEPEIRTIEITTGFEILILASDGLWDKVTNQEAVDIAKAAVNPNLPSSTHGISISRTQVNDAHTDSGSTAPSVTPHLSLPINACIRLVEVAIERGSCDDITVMVIDLQQFIKSKAS</sequence>
<proteinExistence type="predicted"/>
<evidence type="ECO:0000313" key="1">
    <source>
        <dbReference type="EMBL" id="KAJ7556044.1"/>
    </source>
</evidence>
<organism evidence="1 2">
    <name type="scientific">Diphasiastrum complanatum</name>
    <name type="common">Issler's clubmoss</name>
    <name type="synonym">Lycopodium complanatum</name>
    <dbReference type="NCBI Taxonomy" id="34168"/>
    <lineage>
        <taxon>Eukaryota</taxon>
        <taxon>Viridiplantae</taxon>
        <taxon>Streptophyta</taxon>
        <taxon>Embryophyta</taxon>
        <taxon>Tracheophyta</taxon>
        <taxon>Lycopodiopsida</taxon>
        <taxon>Lycopodiales</taxon>
        <taxon>Lycopodiaceae</taxon>
        <taxon>Lycopodioideae</taxon>
        <taxon>Diphasiastrum</taxon>
    </lineage>
</organism>
<evidence type="ECO:0000313" key="2">
    <source>
        <dbReference type="Proteomes" id="UP001162992"/>
    </source>
</evidence>
<name>A0ACC2DPD0_DIPCM</name>
<gene>
    <name evidence="1" type="ORF">O6H91_05G066200</name>
</gene>
<dbReference type="Proteomes" id="UP001162992">
    <property type="component" value="Chromosome 5"/>
</dbReference>